<dbReference type="Pfam" id="PF00512">
    <property type="entry name" value="HisKA"/>
    <property type="match status" value="1"/>
</dbReference>
<evidence type="ECO:0000256" key="3">
    <source>
        <dbReference type="ARBA" id="ARBA00022553"/>
    </source>
</evidence>
<dbReference type="EC" id="2.7.13.3" evidence="2"/>
<evidence type="ECO:0000256" key="5">
    <source>
        <dbReference type="ARBA" id="ARBA00022777"/>
    </source>
</evidence>
<dbReference type="InterPro" id="IPR029016">
    <property type="entry name" value="GAF-like_dom_sf"/>
</dbReference>
<name>H6SP01_PARPM</name>
<evidence type="ECO:0000259" key="7">
    <source>
        <dbReference type="PROSITE" id="PS50109"/>
    </source>
</evidence>
<gene>
    <name evidence="9" type="ORF">RSPPHO_00447</name>
</gene>
<evidence type="ECO:0000256" key="6">
    <source>
        <dbReference type="SAM" id="Coils"/>
    </source>
</evidence>
<evidence type="ECO:0000313" key="9">
    <source>
        <dbReference type="EMBL" id="CCG07073.1"/>
    </source>
</evidence>
<reference evidence="9 10" key="1">
    <citation type="submission" date="2012-02" db="EMBL/GenBank/DDBJ databases">
        <title>Shotgun genome sequence of Phaeospirillum photometricum DSM 122.</title>
        <authorList>
            <person name="Duquesne K."/>
            <person name="Sturgis J."/>
        </authorList>
    </citation>
    <scope>NUCLEOTIDE SEQUENCE [LARGE SCALE GENOMIC DNA]</scope>
    <source>
        <strain evidence="10">DSM122</strain>
    </source>
</reference>
<feature type="domain" description="Histidine kinase" evidence="7">
    <location>
        <begin position="425"/>
        <end position="640"/>
    </location>
</feature>
<evidence type="ECO:0000256" key="2">
    <source>
        <dbReference type="ARBA" id="ARBA00012438"/>
    </source>
</evidence>
<dbReference type="PANTHER" id="PTHR43304">
    <property type="entry name" value="PHYTOCHROME-LIKE PROTEIN CPH1"/>
    <property type="match status" value="1"/>
</dbReference>
<dbReference type="Pfam" id="PF02518">
    <property type="entry name" value="HATPase_c"/>
    <property type="match status" value="1"/>
</dbReference>
<dbReference type="OrthoDB" id="9795133at2"/>
<dbReference type="Gene3D" id="3.30.450.40">
    <property type="match status" value="1"/>
</dbReference>
<dbReference type="SMART" id="SM00387">
    <property type="entry name" value="HATPase_c"/>
    <property type="match status" value="1"/>
</dbReference>
<dbReference type="GO" id="GO:0006355">
    <property type="term" value="P:regulation of DNA-templated transcription"/>
    <property type="evidence" value="ECO:0007669"/>
    <property type="project" value="InterPro"/>
</dbReference>
<protein>
    <recommendedName>
        <fullName evidence="2">histidine kinase</fullName>
        <ecNumber evidence="2">2.7.13.3</ecNumber>
    </recommendedName>
</protein>
<dbReference type="Proteomes" id="UP000033220">
    <property type="component" value="Chromosome DSM 122"/>
</dbReference>
<dbReference type="STRING" id="1150469.RSPPHO_00447"/>
<dbReference type="InterPro" id="IPR003661">
    <property type="entry name" value="HisK_dim/P_dom"/>
</dbReference>
<dbReference type="CDD" id="cd00082">
    <property type="entry name" value="HisKA"/>
    <property type="match status" value="1"/>
</dbReference>
<dbReference type="PANTHER" id="PTHR43304:SF1">
    <property type="entry name" value="PAC DOMAIN-CONTAINING PROTEIN"/>
    <property type="match status" value="1"/>
</dbReference>
<dbReference type="Gene3D" id="3.30.565.10">
    <property type="entry name" value="Histidine kinase-like ATPase, C-terminal domain"/>
    <property type="match status" value="1"/>
</dbReference>
<organism evidence="9 10">
    <name type="scientific">Pararhodospirillum photometricum DSM 122</name>
    <dbReference type="NCBI Taxonomy" id="1150469"/>
    <lineage>
        <taxon>Bacteria</taxon>
        <taxon>Pseudomonadati</taxon>
        <taxon>Pseudomonadota</taxon>
        <taxon>Alphaproteobacteria</taxon>
        <taxon>Rhodospirillales</taxon>
        <taxon>Rhodospirillaceae</taxon>
        <taxon>Pararhodospirillum</taxon>
    </lineage>
</organism>
<keyword evidence="6" id="KW-0175">Coiled coil</keyword>
<dbReference type="PRINTS" id="PR00344">
    <property type="entry name" value="BCTRLSENSOR"/>
</dbReference>
<dbReference type="RefSeq" id="WP_014413713.1">
    <property type="nucleotide sequence ID" value="NC_017059.1"/>
</dbReference>
<comment type="catalytic activity">
    <reaction evidence="1">
        <text>ATP + protein L-histidine = ADP + protein N-phospho-L-histidine.</text>
        <dbReference type="EC" id="2.7.13.3"/>
    </reaction>
</comment>
<dbReference type="GO" id="GO:0000155">
    <property type="term" value="F:phosphorelay sensor kinase activity"/>
    <property type="evidence" value="ECO:0007669"/>
    <property type="project" value="InterPro"/>
</dbReference>
<dbReference type="PATRIC" id="fig|1150469.3.peg.528"/>
<dbReference type="SUPFAM" id="SSF55785">
    <property type="entry name" value="PYP-like sensor domain (PAS domain)"/>
    <property type="match status" value="2"/>
</dbReference>
<evidence type="ECO:0000259" key="8">
    <source>
        <dbReference type="PROSITE" id="PS50112"/>
    </source>
</evidence>
<proteinExistence type="predicted"/>
<keyword evidence="5" id="KW-0418">Kinase</keyword>
<dbReference type="InterPro" id="IPR036890">
    <property type="entry name" value="HATPase_C_sf"/>
</dbReference>
<accession>H6SP01</accession>
<keyword evidence="4 9" id="KW-0808">Transferase</keyword>
<dbReference type="Gene3D" id="3.30.450.20">
    <property type="entry name" value="PAS domain"/>
    <property type="match status" value="2"/>
</dbReference>
<dbReference type="InterPro" id="IPR035965">
    <property type="entry name" value="PAS-like_dom_sf"/>
</dbReference>
<dbReference type="InterPro" id="IPR052162">
    <property type="entry name" value="Sensor_kinase/Photoreceptor"/>
</dbReference>
<keyword evidence="3" id="KW-0597">Phosphoprotein</keyword>
<sequence>MISNGSGEQGFRALVEAATDAILVIGSSGDILYANDAAGDLFRQTPATLHGAPFGYPVVLGQTVEVDLPAAEGVRIAEMRVSSVCWEGGPAAVAILRDVSERVTLTAYLRDRLHLEELMLDISAGFARATLADEEEVSGRALTRIAAYLHADHACLVVWQDDGDIRLTACHPGPPRAMTKVAFLPLLRAVVLSARGRIDPRPFERGREGEPNEAVQALLQRANMAWLGLLPLAAGHEEVGWLLVMRARPPDPDGVGSDLDVLRPVAAVLVDSLRRLRAEALLNDVLAKQAAVFQQAVEGLVLVRQGRILRANQAMAQMLGYPVDALVGMETRALFASDEGYDALEPPASLANGQVFTGEHLFQRRSGERFWVELKGVHVDTFSDPPDAVWVLRDISEQREERRRKEQLIDELRRSNAELERFAFITSHDLKEPVRMVASYVNLLSRRYGERLDEEGREFLAFALEGARRIHQMIEGILDYARIEKAGADVEAVSLMESVQRVQEDLKDSLRESGAHLDVDPLPSVLGVTSEIDRLFANLIGNAIKFAKPKEAPVIRITCVPEDEATWHLKVSDQGIGIPARDRERVFDLFWRLHARENFDGNGLGLAIVKRIVERRGGHIWLDSRENDGTTVHVLLPAVPGREA</sequence>
<dbReference type="InterPro" id="IPR003594">
    <property type="entry name" value="HATPase_dom"/>
</dbReference>
<dbReference type="InterPro" id="IPR013767">
    <property type="entry name" value="PAS_fold"/>
</dbReference>
<dbReference type="Pfam" id="PF13426">
    <property type="entry name" value="PAS_9"/>
    <property type="match status" value="1"/>
</dbReference>
<dbReference type="InterPro" id="IPR036097">
    <property type="entry name" value="HisK_dim/P_sf"/>
</dbReference>
<feature type="coiled-coil region" evidence="6">
    <location>
        <begin position="395"/>
        <end position="422"/>
    </location>
</feature>
<dbReference type="SMART" id="SM00388">
    <property type="entry name" value="HisKA"/>
    <property type="match status" value="1"/>
</dbReference>
<dbReference type="NCBIfam" id="TIGR00229">
    <property type="entry name" value="sensory_box"/>
    <property type="match status" value="1"/>
</dbReference>
<dbReference type="FunFam" id="3.30.565.10:FF:000006">
    <property type="entry name" value="Sensor histidine kinase WalK"/>
    <property type="match status" value="1"/>
</dbReference>
<dbReference type="InterPro" id="IPR005467">
    <property type="entry name" value="His_kinase_dom"/>
</dbReference>
<keyword evidence="10" id="KW-1185">Reference proteome</keyword>
<dbReference type="SUPFAM" id="SSF55874">
    <property type="entry name" value="ATPase domain of HSP90 chaperone/DNA topoisomerase II/histidine kinase"/>
    <property type="match status" value="1"/>
</dbReference>
<dbReference type="CDD" id="cd00130">
    <property type="entry name" value="PAS"/>
    <property type="match status" value="1"/>
</dbReference>
<dbReference type="SMART" id="SM00091">
    <property type="entry name" value="PAS"/>
    <property type="match status" value="2"/>
</dbReference>
<dbReference type="Gene3D" id="1.10.287.130">
    <property type="match status" value="1"/>
</dbReference>
<dbReference type="EMBL" id="HE663493">
    <property type="protein sequence ID" value="CCG07073.1"/>
    <property type="molecule type" value="Genomic_DNA"/>
</dbReference>
<dbReference type="KEGG" id="rpm:RSPPHO_00447"/>
<dbReference type="AlphaFoldDB" id="H6SP01"/>
<evidence type="ECO:0000256" key="1">
    <source>
        <dbReference type="ARBA" id="ARBA00000085"/>
    </source>
</evidence>
<dbReference type="Pfam" id="PF00989">
    <property type="entry name" value="PAS"/>
    <property type="match status" value="1"/>
</dbReference>
<dbReference type="SUPFAM" id="SSF47384">
    <property type="entry name" value="Homodimeric domain of signal transducing histidine kinase"/>
    <property type="match status" value="1"/>
</dbReference>
<dbReference type="InterPro" id="IPR000014">
    <property type="entry name" value="PAS"/>
</dbReference>
<feature type="domain" description="PAS" evidence="8">
    <location>
        <begin position="7"/>
        <end position="51"/>
    </location>
</feature>
<evidence type="ECO:0000256" key="4">
    <source>
        <dbReference type="ARBA" id="ARBA00022679"/>
    </source>
</evidence>
<dbReference type="PROSITE" id="PS50112">
    <property type="entry name" value="PAS"/>
    <property type="match status" value="1"/>
</dbReference>
<dbReference type="InterPro" id="IPR004358">
    <property type="entry name" value="Sig_transdc_His_kin-like_C"/>
</dbReference>
<dbReference type="HOGENOM" id="CLU_425055_0_0_5"/>
<dbReference type="PROSITE" id="PS50109">
    <property type="entry name" value="HIS_KIN"/>
    <property type="match status" value="1"/>
</dbReference>
<evidence type="ECO:0000313" key="10">
    <source>
        <dbReference type="Proteomes" id="UP000033220"/>
    </source>
</evidence>
<dbReference type="eggNOG" id="COG4251">
    <property type="taxonomic scope" value="Bacteria"/>
</dbReference>